<reference evidence="2" key="1">
    <citation type="submission" date="2016-10" db="EMBL/GenBank/DDBJ databases">
        <title>Sequence of Gallionella enrichment culture.</title>
        <authorList>
            <person name="Poehlein A."/>
            <person name="Muehling M."/>
            <person name="Daniel R."/>
        </authorList>
    </citation>
    <scope>NUCLEOTIDE SEQUENCE</scope>
</reference>
<dbReference type="Pfam" id="PF02624">
    <property type="entry name" value="YcaO"/>
    <property type="match status" value="1"/>
</dbReference>
<dbReference type="EMBL" id="MLJW01000462">
    <property type="protein sequence ID" value="OIQ86735.1"/>
    <property type="molecule type" value="Genomic_DNA"/>
</dbReference>
<dbReference type="InterPro" id="IPR003776">
    <property type="entry name" value="YcaO-like_dom"/>
</dbReference>
<gene>
    <name evidence="2" type="ORF">GALL_314150</name>
</gene>
<protein>
    <submittedName>
        <fullName evidence="2">YcaO-like family protein</fullName>
    </submittedName>
</protein>
<organism evidence="2">
    <name type="scientific">mine drainage metagenome</name>
    <dbReference type="NCBI Taxonomy" id="410659"/>
    <lineage>
        <taxon>unclassified sequences</taxon>
        <taxon>metagenomes</taxon>
        <taxon>ecological metagenomes</taxon>
    </lineage>
</organism>
<evidence type="ECO:0000313" key="2">
    <source>
        <dbReference type="EMBL" id="OIQ86735.1"/>
    </source>
</evidence>
<dbReference type="PROSITE" id="PS51664">
    <property type="entry name" value="YCAO"/>
    <property type="match status" value="1"/>
</dbReference>
<name>A0A1J5R3X0_9ZZZZ</name>
<feature type="domain" description="YcaO" evidence="1">
    <location>
        <begin position="36"/>
        <end position="386"/>
    </location>
</feature>
<evidence type="ECO:0000259" key="1">
    <source>
        <dbReference type="PROSITE" id="PS51664"/>
    </source>
</evidence>
<accession>A0A1J5R3X0</accession>
<dbReference type="AlphaFoldDB" id="A0A1J5R3X0"/>
<sequence>MFALYSYRPDRCSVINVPIRCGGRWIYARHPVMDAASGVASGRSGNGCAIGEFLERMHFRDDVAIHAAGRLLDINPPELGKKFLDALTQLSGVARRRVEQHCFELTRVFECAVGEWTFAPRALLSLGVSTDRAFVPISDSCGSACGRNRNMARANAMLEFIERQRLVASWLAQKAEVELIVDESEVSLGDGAGLLSMMRRSGVVRFIEPIGELPGYVVVAIYLSERRGSKASCVIAASASLTPASAIQKAVAELWQGFFWLSIFRHSTPRSGGELMMQRFLQNNVESGFRVFEPWFCGVTRERASEYVKRVPLEAGQIMEWIRGRSAMRLLRYEARDGGIHYAKFFGPDFFLHMQTDRGLNVKCGYASACGLTDLAKLNLQALPFP</sequence>
<comment type="caution">
    <text evidence="2">The sequence shown here is derived from an EMBL/GenBank/DDBJ whole genome shotgun (WGS) entry which is preliminary data.</text>
</comment>
<proteinExistence type="predicted"/>